<evidence type="ECO:0000313" key="3">
    <source>
        <dbReference type="EMBL" id="CAA0838203.1"/>
    </source>
</evidence>
<evidence type="ECO:0000313" key="4">
    <source>
        <dbReference type="Proteomes" id="UP001153555"/>
    </source>
</evidence>
<dbReference type="EMBL" id="CACSLK010030875">
    <property type="protein sequence ID" value="CAA0838203.1"/>
    <property type="molecule type" value="Genomic_DNA"/>
</dbReference>
<feature type="region of interest" description="Disordered" evidence="1">
    <location>
        <begin position="1"/>
        <end position="30"/>
    </location>
</feature>
<evidence type="ECO:0000256" key="2">
    <source>
        <dbReference type="SAM" id="Phobius"/>
    </source>
</evidence>
<feature type="compositionally biased region" description="Polar residues" evidence="1">
    <location>
        <begin position="19"/>
        <end position="30"/>
    </location>
</feature>
<protein>
    <recommendedName>
        <fullName evidence="5">Late embryogenesis abundant protein LEA-2 subgroup domain-containing protein</fullName>
    </recommendedName>
</protein>
<sequence length="205" mass="23229">MEEKYNHQAQGYPLASPSMPRSDQEYTTTNYQPSQTLAKWKKIRLRRLAYLAFVASTLATLVLVITLVFFRATTPRARLADVELTGAATGDGLRLTGRVSVSNRNFARYEFESSLATVRAADGMYAGRFVIHDEHVRARSTARVYVVADLSRPSTVNGLSDYRVESRLKGRVRILRVFRRNRLTVLNCTMTVDLTTNGVRNLRCY</sequence>
<name>A0A9N7NVS3_STRHE</name>
<keyword evidence="2" id="KW-0812">Transmembrane</keyword>
<dbReference type="Proteomes" id="UP001153555">
    <property type="component" value="Unassembled WGS sequence"/>
</dbReference>
<reference evidence="3" key="1">
    <citation type="submission" date="2019-12" db="EMBL/GenBank/DDBJ databases">
        <authorList>
            <person name="Scholes J."/>
        </authorList>
    </citation>
    <scope>NUCLEOTIDE SEQUENCE</scope>
</reference>
<dbReference type="AlphaFoldDB" id="A0A9N7NVS3"/>
<comment type="caution">
    <text evidence="3">The sequence shown here is derived from an EMBL/GenBank/DDBJ whole genome shotgun (WGS) entry which is preliminary data.</text>
</comment>
<proteinExistence type="predicted"/>
<keyword evidence="4" id="KW-1185">Reference proteome</keyword>
<evidence type="ECO:0000256" key="1">
    <source>
        <dbReference type="SAM" id="MobiDB-lite"/>
    </source>
</evidence>
<dbReference type="OrthoDB" id="1894389at2759"/>
<keyword evidence="2" id="KW-0472">Membrane</keyword>
<organism evidence="3 4">
    <name type="scientific">Striga hermonthica</name>
    <name type="common">Purple witchweed</name>
    <name type="synonym">Buchnera hermonthica</name>
    <dbReference type="NCBI Taxonomy" id="68872"/>
    <lineage>
        <taxon>Eukaryota</taxon>
        <taxon>Viridiplantae</taxon>
        <taxon>Streptophyta</taxon>
        <taxon>Embryophyta</taxon>
        <taxon>Tracheophyta</taxon>
        <taxon>Spermatophyta</taxon>
        <taxon>Magnoliopsida</taxon>
        <taxon>eudicotyledons</taxon>
        <taxon>Gunneridae</taxon>
        <taxon>Pentapetalae</taxon>
        <taxon>asterids</taxon>
        <taxon>lamiids</taxon>
        <taxon>Lamiales</taxon>
        <taxon>Orobanchaceae</taxon>
        <taxon>Buchnereae</taxon>
        <taxon>Striga</taxon>
    </lineage>
</organism>
<evidence type="ECO:0008006" key="5">
    <source>
        <dbReference type="Google" id="ProtNLM"/>
    </source>
</evidence>
<gene>
    <name evidence="3" type="ORF">SHERM_04812</name>
</gene>
<feature type="transmembrane region" description="Helical" evidence="2">
    <location>
        <begin position="48"/>
        <end position="70"/>
    </location>
</feature>
<keyword evidence="2" id="KW-1133">Transmembrane helix</keyword>
<accession>A0A9N7NVS3</accession>